<name>A0A397VVY2_9GLOM</name>
<proteinExistence type="predicted"/>
<organism evidence="1 2">
    <name type="scientific">Gigaspora rosea</name>
    <dbReference type="NCBI Taxonomy" id="44941"/>
    <lineage>
        <taxon>Eukaryota</taxon>
        <taxon>Fungi</taxon>
        <taxon>Fungi incertae sedis</taxon>
        <taxon>Mucoromycota</taxon>
        <taxon>Glomeromycotina</taxon>
        <taxon>Glomeromycetes</taxon>
        <taxon>Diversisporales</taxon>
        <taxon>Gigasporaceae</taxon>
        <taxon>Gigaspora</taxon>
    </lineage>
</organism>
<accession>A0A397VVY2</accession>
<evidence type="ECO:0000313" key="1">
    <source>
        <dbReference type="EMBL" id="RIB26118.1"/>
    </source>
</evidence>
<comment type="caution">
    <text evidence="1">The sequence shown here is derived from an EMBL/GenBank/DDBJ whole genome shotgun (WGS) entry which is preliminary data.</text>
</comment>
<sequence length="537" mass="62795">MAKFKKFLNSINYDGPIAASTDNTKFEEKLYYSASLDSILGSTLSLHETLVTSYNEIDTIIKKIQANNTIAKYVCASVEIKAQKCIIQINSETKFEFNDELYAIKLYCPCLNVNFWQYFFGFGHILEISKLPNSILYHADVLNLDKQDDSAAYQLFSYEFFYEVSQTLNSDSKNKGLLITYLLLVTLREYYNSVPFLLWMHGSKACEHFFGMAQQHLLAFTYADLLYLIPKIRHITNAYYNSTIINPNSKNKTSRVEYLTIEEHSTIEKNLTIEENSTIELQDIEKILTEIAKIIGNIASLNLQDDIDEDLIDAHEQIKNLSNNIYQQQIYNDNFNILDNNKNIIFDSLYLYQKYHKAYTSKRIIRSQFQETKDYNLSKINPSIASKIVAQITNNNNNSRLPKARLEQWDIRKRFENVNNKILKNLQELQLPNYSTSTRNNYSYTEEPISNINLIIFVSTKVFKNLHNLFYTKCNKRYDYFCHLSFKQILYYLGYQVEGLCANMYSLQFNAYQIYQTLTNDSILDCILCCLNQKEQK</sequence>
<reference evidence="1 2" key="1">
    <citation type="submission" date="2018-06" db="EMBL/GenBank/DDBJ databases">
        <title>Comparative genomics reveals the genomic features of Rhizophagus irregularis, R. cerebriforme, R. diaphanum and Gigaspora rosea, and their symbiotic lifestyle signature.</title>
        <authorList>
            <person name="Morin E."/>
            <person name="San Clemente H."/>
            <person name="Chen E.C.H."/>
            <person name="De La Providencia I."/>
            <person name="Hainaut M."/>
            <person name="Kuo A."/>
            <person name="Kohler A."/>
            <person name="Murat C."/>
            <person name="Tang N."/>
            <person name="Roy S."/>
            <person name="Loubradou J."/>
            <person name="Henrissat B."/>
            <person name="Grigoriev I.V."/>
            <person name="Corradi N."/>
            <person name="Roux C."/>
            <person name="Martin F.M."/>
        </authorList>
    </citation>
    <scope>NUCLEOTIDE SEQUENCE [LARGE SCALE GENOMIC DNA]</scope>
    <source>
        <strain evidence="1 2">DAOM 194757</strain>
    </source>
</reference>
<dbReference type="OrthoDB" id="2359969at2759"/>
<keyword evidence="2" id="KW-1185">Reference proteome</keyword>
<dbReference type="EMBL" id="QKWP01000148">
    <property type="protein sequence ID" value="RIB26118.1"/>
    <property type="molecule type" value="Genomic_DNA"/>
</dbReference>
<evidence type="ECO:0000313" key="2">
    <source>
        <dbReference type="Proteomes" id="UP000266673"/>
    </source>
</evidence>
<dbReference type="STRING" id="44941.A0A397VVY2"/>
<dbReference type="AlphaFoldDB" id="A0A397VVY2"/>
<gene>
    <name evidence="1" type="ORF">C2G38_2164226</name>
</gene>
<dbReference type="Proteomes" id="UP000266673">
    <property type="component" value="Unassembled WGS sequence"/>
</dbReference>
<protein>
    <submittedName>
        <fullName evidence="1">Uncharacterized protein</fullName>
    </submittedName>
</protein>